<evidence type="ECO:0000256" key="1">
    <source>
        <dbReference type="SAM" id="Phobius"/>
    </source>
</evidence>
<evidence type="ECO:0000313" key="3">
    <source>
        <dbReference type="EMBL" id="WOG82873.1"/>
    </source>
</evidence>
<dbReference type="PANTHER" id="PTHR45504">
    <property type="entry name" value="CHAPERONE DNAJ-DOMAIN SUPERFAMILY PROTEIN"/>
    <property type="match status" value="1"/>
</dbReference>
<dbReference type="Gene3D" id="1.10.287.110">
    <property type="entry name" value="DnaJ domain"/>
    <property type="match status" value="1"/>
</dbReference>
<proteinExistence type="predicted"/>
<reference evidence="3" key="2">
    <citation type="submission" date="2022-03" db="EMBL/GenBank/DDBJ databases">
        <title>Draft title - Genomic analysis of global carrot germplasm unveils the trajectory of domestication and the origin of high carotenoid orange carrot.</title>
        <authorList>
            <person name="Iorizzo M."/>
            <person name="Ellison S."/>
            <person name="Senalik D."/>
            <person name="Macko-Podgorni A."/>
            <person name="Grzebelus D."/>
            <person name="Bostan H."/>
            <person name="Rolling W."/>
            <person name="Curaba J."/>
            <person name="Simon P."/>
        </authorList>
    </citation>
    <scope>NUCLEOTIDE SEQUENCE</scope>
    <source>
        <tissue evidence="3">Leaf</tissue>
    </source>
</reference>
<accession>A0AAF1AHJ8</accession>
<dbReference type="Proteomes" id="UP000077755">
    <property type="component" value="Chromosome 1"/>
</dbReference>
<dbReference type="Pfam" id="PF00226">
    <property type="entry name" value="DnaJ"/>
    <property type="match status" value="1"/>
</dbReference>
<protein>
    <recommendedName>
        <fullName evidence="2">J domain-containing protein</fullName>
    </recommendedName>
</protein>
<dbReference type="AlphaFoldDB" id="A0AAF1AHJ8"/>
<reference evidence="3" key="1">
    <citation type="journal article" date="2016" name="Nat. Genet.">
        <title>A high-quality carrot genome assembly provides new insights into carotenoid accumulation and asterid genome evolution.</title>
        <authorList>
            <person name="Iorizzo M."/>
            <person name="Ellison S."/>
            <person name="Senalik D."/>
            <person name="Zeng P."/>
            <person name="Satapoomin P."/>
            <person name="Huang J."/>
            <person name="Bowman M."/>
            <person name="Iovene M."/>
            <person name="Sanseverino W."/>
            <person name="Cavagnaro P."/>
            <person name="Yildiz M."/>
            <person name="Macko-Podgorni A."/>
            <person name="Moranska E."/>
            <person name="Grzebelus E."/>
            <person name="Grzebelus D."/>
            <person name="Ashrafi H."/>
            <person name="Zheng Z."/>
            <person name="Cheng S."/>
            <person name="Spooner D."/>
            <person name="Van Deynze A."/>
            <person name="Simon P."/>
        </authorList>
    </citation>
    <scope>NUCLEOTIDE SEQUENCE</scope>
    <source>
        <tissue evidence="3">Leaf</tissue>
    </source>
</reference>
<name>A0AAF1AHJ8_DAUCS</name>
<feature type="transmembrane region" description="Helical" evidence="1">
    <location>
        <begin position="76"/>
        <end position="98"/>
    </location>
</feature>
<dbReference type="PANTHER" id="PTHR45504:SF2">
    <property type="entry name" value="OS02G0693200 PROTEIN"/>
    <property type="match status" value="1"/>
</dbReference>
<evidence type="ECO:0000313" key="4">
    <source>
        <dbReference type="Proteomes" id="UP000077755"/>
    </source>
</evidence>
<dbReference type="InterPro" id="IPR001623">
    <property type="entry name" value="DnaJ_domain"/>
</dbReference>
<dbReference type="GO" id="GO:0005737">
    <property type="term" value="C:cytoplasm"/>
    <property type="evidence" value="ECO:0007669"/>
    <property type="project" value="TreeGrafter"/>
</dbReference>
<feature type="transmembrane region" description="Helical" evidence="1">
    <location>
        <begin position="6"/>
        <end position="24"/>
    </location>
</feature>
<dbReference type="EMBL" id="CP093343">
    <property type="protein sequence ID" value="WOG82873.1"/>
    <property type="molecule type" value="Genomic_DNA"/>
</dbReference>
<dbReference type="InterPro" id="IPR036869">
    <property type="entry name" value="J_dom_sf"/>
</dbReference>
<sequence>MEGLILLKPVIYIYIYIYIYILCYKKLALKWHPDKHKGDSAVTNKFQAISEAYTWMILTCNGLGLGHSSIWDIAPISSASLLFCGLLQLHLRFIVLLLDTKQM</sequence>
<feature type="domain" description="J" evidence="2">
    <location>
        <begin position="24"/>
        <end position="54"/>
    </location>
</feature>
<keyword evidence="1" id="KW-1133">Transmembrane helix</keyword>
<keyword evidence="1" id="KW-0812">Transmembrane</keyword>
<keyword evidence="4" id="KW-1185">Reference proteome</keyword>
<feature type="transmembrane region" description="Helical" evidence="1">
    <location>
        <begin position="52"/>
        <end position="70"/>
    </location>
</feature>
<dbReference type="CDD" id="cd06257">
    <property type="entry name" value="DnaJ"/>
    <property type="match status" value="1"/>
</dbReference>
<evidence type="ECO:0000259" key="2">
    <source>
        <dbReference type="Pfam" id="PF00226"/>
    </source>
</evidence>
<keyword evidence="1" id="KW-0472">Membrane</keyword>
<gene>
    <name evidence="3" type="ORF">DCAR_0102042</name>
</gene>
<dbReference type="GO" id="GO:0005634">
    <property type="term" value="C:nucleus"/>
    <property type="evidence" value="ECO:0007669"/>
    <property type="project" value="TreeGrafter"/>
</dbReference>
<dbReference type="SUPFAM" id="SSF46565">
    <property type="entry name" value="Chaperone J-domain"/>
    <property type="match status" value="1"/>
</dbReference>
<organism evidence="3 4">
    <name type="scientific">Daucus carota subsp. sativus</name>
    <name type="common">Carrot</name>
    <dbReference type="NCBI Taxonomy" id="79200"/>
    <lineage>
        <taxon>Eukaryota</taxon>
        <taxon>Viridiplantae</taxon>
        <taxon>Streptophyta</taxon>
        <taxon>Embryophyta</taxon>
        <taxon>Tracheophyta</taxon>
        <taxon>Spermatophyta</taxon>
        <taxon>Magnoliopsida</taxon>
        <taxon>eudicotyledons</taxon>
        <taxon>Gunneridae</taxon>
        <taxon>Pentapetalae</taxon>
        <taxon>asterids</taxon>
        <taxon>campanulids</taxon>
        <taxon>Apiales</taxon>
        <taxon>Apiaceae</taxon>
        <taxon>Apioideae</taxon>
        <taxon>Scandiceae</taxon>
        <taxon>Daucinae</taxon>
        <taxon>Daucus</taxon>
        <taxon>Daucus sect. Daucus</taxon>
    </lineage>
</organism>